<keyword evidence="4" id="KW-0804">Transcription</keyword>
<evidence type="ECO:0000256" key="6">
    <source>
        <dbReference type="SAM" id="MobiDB-lite"/>
    </source>
</evidence>
<evidence type="ECO:0000256" key="5">
    <source>
        <dbReference type="ARBA" id="ARBA00023242"/>
    </source>
</evidence>
<comment type="subcellular location">
    <subcellularLocation>
        <location evidence="1">Nucleus</location>
    </subcellularLocation>
</comment>
<dbReference type="InterPro" id="IPR050655">
    <property type="entry name" value="Plant_B3_domain"/>
</dbReference>
<keyword evidence="3" id="KW-0238">DNA-binding</keyword>
<evidence type="ECO:0000313" key="8">
    <source>
        <dbReference type="EMBL" id="KAH7575165.1"/>
    </source>
</evidence>
<organism evidence="8 9">
    <name type="scientific">Xanthoceras sorbifolium</name>
    <dbReference type="NCBI Taxonomy" id="99658"/>
    <lineage>
        <taxon>Eukaryota</taxon>
        <taxon>Viridiplantae</taxon>
        <taxon>Streptophyta</taxon>
        <taxon>Embryophyta</taxon>
        <taxon>Tracheophyta</taxon>
        <taxon>Spermatophyta</taxon>
        <taxon>Magnoliopsida</taxon>
        <taxon>eudicotyledons</taxon>
        <taxon>Gunneridae</taxon>
        <taxon>Pentapetalae</taxon>
        <taxon>rosids</taxon>
        <taxon>malvids</taxon>
        <taxon>Sapindales</taxon>
        <taxon>Sapindaceae</taxon>
        <taxon>Xanthoceroideae</taxon>
        <taxon>Xanthoceras</taxon>
    </lineage>
</organism>
<dbReference type="Pfam" id="PF02362">
    <property type="entry name" value="B3"/>
    <property type="match status" value="2"/>
</dbReference>
<keyword evidence="5" id="KW-0539">Nucleus</keyword>
<comment type="caution">
    <text evidence="8">The sequence shown here is derived from an EMBL/GenBank/DDBJ whole genome shotgun (WGS) entry which is preliminary data.</text>
</comment>
<gene>
    <name evidence="8" type="ORF">JRO89_XS02G0056600</name>
</gene>
<protein>
    <recommendedName>
        <fullName evidence="7">TF-B3 domain-containing protein</fullName>
    </recommendedName>
</protein>
<dbReference type="CDD" id="cd10017">
    <property type="entry name" value="B3_DNA"/>
    <property type="match status" value="2"/>
</dbReference>
<accession>A0ABQ8IES5</accession>
<dbReference type="PROSITE" id="PS50863">
    <property type="entry name" value="B3"/>
    <property type="match status" value="1"/>
</dbReference>
<evidence type="ECO:0000256" key="2">
    <source>
        <dbReference type="ARBA" id="ARBA00023015"/>
    </source>
</evidence>
<dbReference type="SUPFAM" id="SSF101936">
    <property type="entry name" value="DNA-binding pseudobarrel domain"/>
    <property type="match status" value="4"/>
</dbReference>
<evidence type="ECO:0000256" key="4">
    <source>
        <dbReference type="ARBA" id="ARBA00023163"/>
    </source>
</evidence>
<feature type="region of interest" description="Disordered" evidence="6">
    <location>
        <begin position="193"/>
        <end position="213"/>
    </location>
</feature>
<keyword evidence="9" id="KW-1185">Reference proteome</keyword>
<feature type="region of interest" description="Disordered" evidence="6">
    <location>
        <begin position="404"/>
        <end position="428"/>
    </location>
</feature>
<name>A0ABQ8IES5_9ROSI</name>
<dbReference type="SMART" id="SM01019">
    <property type="entry name" value="B3"/>
    <property type="match status" value="2"/>
</dbReference>
<evidence type="ECO:0000259" key="7">
    <source>
        <dbReference type="PROSITE" id="PS50863"/>
    </source>
</evidence>
<dbReference type="Gene3D" id="2.40.330.10">
    <property type="entry name" value="DNA-binding pseudobarrel domain"/>
    <property type="match status" value="4"/>
</dbReference>
<dbReference type="InterPro" id="IPR003340">
    <property type="entry name" value="B3_DNA-bd"/>
</dbReference>
<dbReference type="PANTHER" id="PTHR31920:SF51">
    <property type="entry name" value="BINDING PROTEIN, PUTATIVE-RELATED"/>
    <property type="match status" value="1"/>
</dbReference>
<keyword evidence="2" id="KW-0805">Transcription regulation</keyword>
<proteinExistence type="predicted"/>
<dbReference type="Proteomes" id="UP000827721">
    <property type="component" value="Unassembled WGS sequence"/>
</dbReference>
<sequence length="667" mass="76511">MASSRRVEPLLSNSMEETPSHFFKVILPETLSDKKLRIPDMFVRKFGYELSAFATLTAPNGRVWQNSNFHILVFDLSACEINYTYSPEQPEHEQNSIHQDEMESEDSAECCNCATSVEKSLKFKDGCEMQRKRCRVEEPEEKNESNAVDESWIGKLNCIEMYNSQGSLRCKRNLDGNSKNSCARSPLAHHKDLKIDRTKSEATADNNEEDEHPTVDQLELMAALEDAGISFTGRFRSLAEEERERALNVARLFKPEKPSFMVILRSCHTNSIRNHLFVPAKFANKYLTRDVHVKFIKLQTSDGREWPVQIIWKHNGVSLRKGWAEFSSNKKMKEGDICVFELVRMEDILLKVSRIPEKFAMIFGDELSNAATLTIPNGRVWQVGLTKDGRKIWFQDGWHDFIQYPDNGKEPENDNPNSLHQDESENEDSVEIMDFTTPYSTFDSPKNIVFDKCPWPSSIMPSQLNPAKTSFGSAFGSSKFKHGYGSQNKRLKMEELVESSKSNAIDIDIKLKKTAYKVGTHATDEATKSDEDELMALLEDMGIFVNKRFRNIAVEERERAIAAARLFKPKNPSFMVILRSVDIRLCRLYVPAKFAHRYFNRNTKNIKVLDPEGRKWSVQLSWMPLCFITKLGGFAKELDDGDICIFELIKRNKLKALVLRSVKDESN</sequence>
<dbReference type="EMBL" id="JAFEMO010000002">
    <property type="protein sequence ID" value="KAH7575165.1"/>
    <property type="molecule type" value="Genomic_DNA"/>
</dbReference>
<evidence type="ECO:0000313" key="9">
    <source>
        <dbReference type="Proteomes" id="UP000827721"/>
    </source>
</evidence>
<evidence type="ECO:0000256" key="3">
    <source>
        <dbReference type="ARBA" id="ARBA00023125"/>
    </source>
</evidence>
<evidence type="ECO:0000256" key="1">
    <source>
        <dbReference type="ARBA" id="ARBA00004123"/>
    </source>
</evidence>
<feature type="compositionally biased region" description="Basic and acidic residues" evidence="6">
    <location>
        <begin position="193"/>
        <end position="202"/>
    </location>
</feature>
<dbReference type="InterPro" id="IPR015300">
    <property type="entry name" value="DNA-bd_pseudobarrel_sf"/>
</dbReference>
<feature type="domain" description="TF-B3" evidence="7">
    <location>
        <begin position="261"/>
        <end position="356"/>
    </location>
</feature>
<reference evidence="8 9" key="1">
    <citation type="submission" date="2021-02" db="EMBL/GenBank/DDBJ databases">
        <title>Plant Genome Project.</title>
        <authorList>
            <person name="Zhang R.-G."/>
        </authorList>
    </citation>
    <scope>NUCLEOTIDE SEQUENCE [LARGE SCALE GENOMIC DNA]</scope>
    <source>
        <tissue evidence="8">Leaves</tissue>
    </source>
</reference>
<dbReference type="PANTHER" id="PTHR31920">
    <property type="entry name" value="B3 DOMAIN-CONTAINING"/>
    <property type="match status" value="1"/>
</dbReference>